<proteinExistence type="predicted"/>
<evidence type="ECO:0000313" key="3">
    <source>
        <dbReference type="Proteomes" id="UP000320781"/>
    </source>
</evidence>
<name>A0A523QMB8_UNCAE</name>
<accession>A0A523QMB8</accession>
<evidence type="ECO:0000313" key="2">
    <source>
        <dbReference type="EMBL" id="TES86929.1"/>
    </source>
</evidence>
<feature type="compositionally biased region" description="Acidic residues" evidence="1">
    <location>
        <begin position="225"/>
        <end position="239"/>
    </location>
</feature>
<gene>
    <name evidence="2" type="ORF">E3J95_00740</name>
</gene>
<sequence length="239" mass="26851">MNTQIVAILIAEGGKLLGQVIRNRPIRIKIPPPEATEGIPEATPEAKEIPEPEEARILEAKPLLIPVEDKGNGEQATKVATGCVPCAIGHFGTCSGLLNESMRFAHKDGLGSDEVIDRVNMCLDELNTMERVDLRPELIADLPEWEKKLAERSLLASRETRHGLEELKSVKELEHIAADTQTARTTIGRLWFREKLRHMKPEEKEELHNKVMRKLETLVEAKESEDTEDEEVTEEALNE</sequence>
<feature type="region of interest" description="Disordered" evidence="1">
    <location>
        <begin position="220"/>
        <end position="239"/>
    </location>
</feature>
<dbReference type="Proteomes" id="UP000320781">
    <property type="component" value="Unassembled WGS sequence"/>
</dbReference>
<organism evidence="2 3">
    <name type="scientific">Aerophobetes bacterium</name>
    <dbReference type="NCBI Taxonomy" id="2030807"/>
    <lineage>
        <taxon>Bacteria</taxon>
        <taxon>Candidatus Aerophobota</taxon>
    </lineage>
</organism>
<reference evidence="2 3" key="1">
    <citation type="submission" date="2019-03" db="EMBL/GenBank/DDBJ databases">
        <title>Metabolic potential of uncultured bacteria and archaea associated with petroleum seepage in deep-sea sediments.</title>
        <authorList>
            <person name="Dong X."/>
            <person name="Hubert C."/>
        </authorList>
    </citation>
    <scope>NUCLEOTIDE SEQUENCE [LARGE SCALE GENOMIC DNA]</scope>
    <source>
        <strain evidence="2">E44_bin92</strain>
    </source>
</reference>
<dbReference type="EMBL" id="SOKU01000031">
    <property type="protein sequence ID" value="TES86929.1"/>
    <property type="molecule type" value="Genomic_DNA"/>
</dbReference>
<dbReference type="AlphaFoldDB" id="A0A523QMB8"/>
<evidence type="ECO:0000256" key="1">
    <source>
        <dbReference type="SAM" id="MobiDB-lite"/>
    </source>
</evidence>
<comment type="caution">
    <text evidence="2">The sequence shown here is derived from an EMBL/GenBank/DDBJ whole genome shotgun (WGS) entry which is preliminary data.</text>
</comment>
<protein>
    <submittedName>
        <fullName evidence="2">Uncharacterized protein</fullName>
    </submittedName>
</protein>